<feature type="transmembrane region" description="Helical" evidence="2">
    <location>
        <begin position="54"/>
        <end position="79"/>
    </location>
</feature>
<proteinExistence type="predicted"/>
<dbReference type="EMBL" id="PZQS01000009">
    <property type="protein sequence ID" value="PVD25111.1"/>
    <property type="molecule type" value="Genomic_DNA"/>
</dbReference>
<evidence type="ECO:0000313" key="3">
    <source>
        <dbReference type="EMBL" id="PVD25111.1"/>
    </source>
</evidence>
<keyword evidence="2" id="KW-1133">Transmembrane helix</keyword>
<reference evidence="3 4" key="1">
    <citation type="submission" date="2018-04" db="EMBL/GenBank/DDBJ databases">
        <title>The genome of golden apple snail Pomacea canaliculata provides insight into stress tolerance and invasive adaptation.</title>
        <authorList>
            <person name="Liu C."/>
            <person name="Liu B."/>
            <person name="Ren Y."/>
            <person name="Zhang Y."/>
            <person name="Wang H."/>
            <person name="Li S."/>
            <person name="Jiang F."/>
            <person name="Yin L."/>
            <person name="Zhang G."/>
            <person name="Qian W."/>
            <person name="Fan W."/>
        </authorList>
    </citation>
    <scope>NUCLEOTIDE SEQUENCE [LARGE SCALE GENOMIC DNA]</scope>
    <source>
        <strain evidence="3">SZHN2017</strain>
        <tissue evidence="3">Muscle</tissue>
    </source>
</reference>
<keyword evidence="2" id="KW-0472">Membrane</keyword>
<sequence>MAQNVGESRGGEGHVMTHQATPGSHAMERTAAGAVTEDEEEENPKSSVCCLQGCLAGTAVGFSFFVALPSGILLVVFSTNSNDRALLIVGVVLVILPLFVLIIVIVLCLNQRRLARLRKRKTGENSTSTSSSSS</sequence>
<dbReference type="Proteomes" id="UP000245119">
    <property type="component" value="Linkage Group LG9"/>
</dbReference>
<comment type="caution">
    <text evidence="3">The sequence shown here is derived from an EMBL/GenBank/DDBJ whole genome shotgun (WGS) entry which is preliminary data.</text>
</comment>
<organism evidence="3 4">
    <name type="scientific">Pomacea canaliculata</name>
    <name type="common">Golden apple snail</name>
    <dbReference type="NCBI Taxonomy" id="400727"/>
    <lineage>
        <taxon>Eukaryota</taxon>
        <taxon>Metazoa</taxon>
        <taxon>Spiralia</taxon>
        <taxon>Lophotrochozoa</taxon>
        <taxon>Mollusca</taxon>
        <taxon>Gastropoda</taxon>
        <taxon>Caenogastropoda</taxon>
        <taxon>Architaenioglossa</taxon>
        <taxon>Ampullarioidea</taxon>
        <taxon>Ampullariidae</taxon>
        <taxon>Pomacea</taxon>
    </lineage>
</organism>
<name>A0A2T7NVB6_POMCA</name>
<protein>
    <submittedName>
        <fullName evidence="3">Uncharacterized protein</fullName>
    </submittedName>
</protein>
<accession>A0A2T7NVB6</accession>
<evidence type="ECO:0000256" key="2">
    <source>
        <dbReference type="SAM" id="Phobius"/>
    </source>
</evidence>
<feature type="transmembrane region" description="Helical" evidence="2">
    <location>
        <begin position="85"/>
        <end position="109"/>
    </location>
</feature>
<dbReference type="OMA" id="PKSSICC"/>
<evidence type="ECO:0000313" key="4">
    <source>
        <dbReference type="Proteomes" id="UP000245119"/>
    </source>
</evidence>
<dbReference type="AlphaFoldDB" id="A0A2T7NVB6"/>
<gene>
    <name evidence="3" type="ORF">C0Q70_15609</name>
</gene>
<keyword evidence="4" id="KW-1185">Reference proteome</keyword>
<keyword evidence="2" id="KW-0812">Transmembrane</keyword>
<evidence type="ECO:0000256" key="1">
    <source>
        <dbReference type="SAM" id="MobiDB-lite"/>
    </source>
</evidence>
<feature type="region of interest" description="Disordered" evidence="1">
    <location>
        <begin position="1"/>
        <end position="43"/>
    </location>
</feature>